<keyword evidence="4" id="KW-0446">Lipid-binding</keyword>
<dbReference type="InterPro" id="IPR031468">
    <property type="entry name" value="SMP_LBD"/>
</dbReference>
<dbReference type="PROSITE" id="PS50004">
    <property type="entry name" value="C2"/>
    <property type="match status" value="1"/>
</dbReference>
<evidence type="ECO:0000256" key="5">
    <source>
        <dbReference type="ARBA" id="ARBA00023136"/>
    </source>
</evidence>
<gene>
    <name evidence="9" type="ORF">FVE85_9135</name>
</gene>
<feature type="domain" description="C2" evidence="7">
    <location>
        <begin position="533"/>
        <end position="655"/>
    </location>
</feature>
<dbReference type="CDD" id="cd00030">
    <property type="entry name" value="C2"/>
    <property type="match status" value="1"/>
</dbReference>
<keyword evidence="3" id="KW-0445">Lipid transport</keyword>
<feature type="region of interest" description="Disordered" evidence="6">
    <location>
        <begin position="119"/>
        <end position="149"/>
    </location>
</feature>
<evidence type="ECO:0000313" key="10">
    <source>
        <dbReference type="Proteomes" id="UP000324585"/>
    </source>
</evidence>
<evidence type="ECO:0000256" key="6">
    <source>
        <dbReference type="SAM" id="MobiDB-lite"/>
    </source>
</evidence>
<feature type="compositionally biased region" description="Basic and acidic residues" evidence="6">
    <location>
        <begin position="123"/>
        <end position="137"/>
    </location>
</feature>
<dbReference type="Proteomes" id="UP000324585">
    <property type="component" value="Unassembled WGS sequence"/>
</dbReference>
<comment type="subcellular location">
    <subcellularLocation>
        <location evidence="1">Membrane</location>
    </subcellularLocation>
</comment>
<dbReference type="EMBL" id="VRMN01000008">
    <property type="protein sequence ID" value="KAA8492863.1"/>
    <property type="molecule type" value="Genomic_DNA"/>
</dbReference>
<reference evidence="10" key="1">
    <citation type="journal article" date="2019" name="Nat. Commun.">
        <title>Expansion of phycobilisome linker gene families in mesophilic red algae.</title>
        <authorList>
            <person name="Lee J."/>
            <person name="Kim D."/>
            <person name="Bhattacharya D."/>
            <person name="Yoon H.S."/>
        </authorList>
    </citation>
    <scope>NUCLEOTIDE SEQUENCE [LARGE SCALE GENOMIC DNA]</scope>
    <source>
        <strain evidence="10">CCMP 1328</strain>
    </source>
</reference>
<name>A0A5J4YQ43_PORPP</name>
<dbReference type="GO" id="GO:0006869">
    <property type="term" value="P:lipid transport"/>
    <property type="evidence" value="ECO:0007669"/>
    <property type="project" value="UniProtKB-KW"/>
</dbReference>
<protein>
    <submittedName>
        <fullName evidence="9">Synaptotagmin-5</fullName>
    </submittedName>
</protein>
<dbReference type="PANTHER" id="PTHR47261:SF2">
    <property type="entry name" value="CALCIUM-DEPENDENT LIPID-BINDING (CALB DOMAIN) FAMILY PROTEIN"/>
    <property type="match status" value="1"/>
</dbReference>
<dbReference type="Pfam" id="PF00168">
    <property type="entry name" value="C2"/>
    <property type="match status" value="1"/>
</dbReference>
<dbReference type="CDD" id="cd21669">
    <property type="entry name" value="SMP_SF"/>
    <property type="match status" value="1"/>
</dbReference>
<dbReference type="SUPFAM" id="SSF49562">
    <property type="entry name" value="C2 domain (Calcium/lipid-binding domain, CaLB)"/>
    <property type="match status" value="1"/>
</dbReference>
<keyword evidence="5" id="KW-0472">Membrane</keyword>
<accession>A0A5J4YQ43</accession>
<feature type="region of interest" description="Disordered" evidence="6">
    <location>
        <begin position="749"/>
        <end position="788"/>
    </location>
</feature>
<evidence type="ECO:0000259" key="8">
    <source>
        <dbReference type="PROSITE" id="PS51847"/>
    </source>
</evidence>
<sequence length="788" mass="87367">MDSAHSSKPDLVWIMPKAERRVRDMRLQRLGSHPACGPLQSKHPLSHAEEGRTALRSSFGASQIACMCALAFVTPMHVRALPDTLRVRQTVARECHPLNLARSPAISVRCRMTVRMNNINPHDPADARHRAAERSSENPDGGMLQGSAKRQIVKIRRVGDKVRFEQVEQCPNASQAERTHTEAFASLDLKKRVKNFDLGRALTQRSGNMFVHLEEDFEQIRAAQPRQLVPLDARPPMYPQGLKTLLIGYVITLMVVRFIQLVLDILGFGRQVLITSISSIGERTSTAVSILFGLDDYDDEMFAENDSTVKGLLGNGGMGFSRNSALDAAPVYHEESAEWVNVALRKAWSNYNDLLEQTVSENLQISIDDALSVEKPPLLKSIHVKRFHLGQRPIWIRSIEDIPHPDPYVLTYNLNARYDGDASVLLVVELSFGTTIRLPVMISELDLDAKFWLRARLIPKDPYVADACIAFVDRPRLNISIKPFKYLDIMYIPGLNTFLRKLLTREIPAQFTLPMKVDIFQSGSPFLSLARRVAQALADGHTYSALGKVGTLSVSLYEAKGIVGTTSLGLSNPFCALRVGNSRVRSKHDRSLNDSDDRQGNPIWNQRFDLDVSDPLADVFHIEVFDRYGLKNRSLGWYQIKISNLKEGQLVDSWVRLKGTVGADASLHIALSFRLYVVGDVLEEDDYFMETAQAEKQAKAAAVAAAAADEKAVSETQTDSDIDVKAETLVGSIGTGARTTEQRDMTIESALPNQVTAVASHGKVKEHVSAGTPANSSLPSPSRSEVDD</sequence>
<dbReference type="PROSITE" id="PS51847">
    <property type="entry name" value="SMP"/>
    <property type="match status" value="1"/>
</dbReference>
<keyword evidence="10" id="KW-1185">Reference proteome</keyword>
<dbReference type="GO" id="GO:0016020">
    <property type="term" value="C:membrane"/>
    <property type="evidence" value="ECO:0007669"/>
    <property type="project" value="UniProtKB-SubCell"/>
</dbReference>
<evidence type="ECO:0000256" key="3">
    <source>
        <dbReference type="ARBA" id="ARBA00023055"/>
    </source>
</evidence>
<evidence type="ECO:0000256" key="1">
    <source>
        <dbReference type="ARBA" id="ARBA00004370"/>
    </source>
</evidence>
<evidence type="ECO:0000256" key="2">
    <source>
        <dbReference type="ARBA" id="ARBA00022448"/>
    </source>
</evidence>
<dbReference type="Gene3D" id="2.60.40.150">
    <property type="entry name" value="C2 domain"/>
    <property type="match status" value="1"/>
</dbReference>
<dbReference type="GO" id="GO:0008289">
    <property type="term" value="F:lipid binding"/>
    <property type="evidence" value="ECO:0007669"/>
    <property type="project" value="UniProtKB-KW"/>
</dbReference>
<proteinExistence type="predicted"/>
<dbReference type="AlphaFoldDB" id="A0A5J4YQ43"/>
<evidence type="ECO:0000313" key="9">
    <source>
        <dbReference type="EMBL" id="KAA8492863.1"/>
    </source>
</evidence>
<evidence type="ECO:0000259" key="7">
    <source>
        <dbReference type="PROSITE" id="PS50004"/>
    </source>
</evidence>
<dbReference type="SMART" id="SM00239">
    <property type="entry name" value="C2"/>
    <property type="match status" value="1"/>
</dbReference>
<organism evidence="9 10">
    <name type="scientific">Porphyridium purpureum</name>
    <name type="common">Red alga</name>
    <name type="synonym">Porphyridium cruentum</name>
    <dbReference type="NCBI Taxonomy" id="35688"/>
    <lineage>
        <taxon>Eukaryota</taxon>
        <taxon>Rhodophyta</taxon>
        <taxon>Bangiophyceae</taxon>
        <taxon>Porphyridiales</taxon>
        <taxon>Porphyridiaceae</taxon>
        <taxon>Porphyridium</taxon>
    </lineage>
</organism>
<comment type="caution">
    <text evidence="9">The sequence shown here is derived from an EMBL/GenBank/DDBJ whole genome shotgun (WGS) entry which is preliminary data.</text>
</comment>
<dbReference type="PANTHER" id="PTHR47261">
    <property type="entry name" value="CALCIUM-DEPENDENT LIPID-BINDING (CALB DOMAIN) FAMILY PROTEIN"/>
    <property type="match status" value="1"/>
</dbReference>
<dbReference type="InterPro" id="IPR000008">
    <property type="entry name" value="C2_dom"/>
</dbReference>
<feature type="compositionally biased region" description="Polar residues" evidence="6">
    <location>
        <begin position="772"/>
        <end position="788"/>
    </location>
</feature>
<feature type="domain" description="SMP-LTD" evidence="8">
    <location>
        <begin position="333"/>
        <end position="522"/>
    </location>
</feature>
<keyword evidence="2" id="KW-0813">Transport</keyword>
<dbReference type="InterPro" id="IPR035892">
    <property type="entry name" value="C2_domain_sf"/>
</dbReference>
<dbReference type="OrthoDB" id="1029639at2759"/>
<evidence type="ECO:0000256" key="4">
    <source>
        <dbReference type="ARBA" id="ARBA00023121"/>
    </source>
</evidence>